<dbReference type="STRING" id="768671.ThimaDRAFT_3345"/>
<feature type="compositionally biased region" description="Basic and acidic residues" evidence="1">
    <location>
        <begin position="13"/>
        <end position="34"/>
    </location>
</feature>
<evidence type="ECO:0000313" key="3">
    <source>
        <dbReference type="Proteomes" id="UP000005459"/>
    </source>
</evidence>
<feature type="region of interest" description="Disordered" evidence="1">
    <location>
        <begin position="1"/>
        <end position="34"/>
    </location>
</feature>
<proteinExistence type="predicted"/>
<reference evidence="2 3" key="1">
    <citation type="submission" date="2011-06" db="EMBL/GenBank/DDBJ databases">
        <title>The draft genome of Thiocapsa marina 5811.</title>
        <authorList>
            <consortium name="US DOE Joint Genome Institute (JGI-PGF)"/>
            <person name="Lucas S."/>
            <person name="Han J."/>
            <person name="Cheng J.-F."/>
            <person name="Goodwin L."/>
            <person name="Pitluck S."/>
            <person name="Peters L."/>
            <person name="Land M.L."/>
            <person name="Hauser L."/>
            <person name="Vogl K."/>
            <person name="Liu Z."/>
            <person name="Imhoff J."/>
            <person name="Thiel V."/>
            <person name="Frigaard N.-U."/>
            <person name="Bryant D."/>
            <person name="Woyke T.J."/>
        </authorList>
    </citation>
    <scope>NUCLEOTIDE SEQUENCE [LARGE SCALE GENOMIC DNA]</scope>
    <source>
        <strain evidence="2 3">5811</strain>
    </source>
</reference>
<evidence type="ECO:0000313" key="2">
    <source>
        <dbReference type="EMBL" id="EGV17313.1"/>
    </source>
</evidence>
<dbReference type="EMBL" id="AFWV01000011">
    <property type="protein sequence ID" value="EGV17313.1"/>
    <property type="molecule type" value="Genomic_DNA"/>
</dbReference>
<name>F9UEJ2_9GAMM</name>
<organism evidence="2 3">
    <name type="scientific">Thiocapsa marina 5811</name>
    <dbReference type="NCBI Taxonomy" id="768671"/>
    <lineage>
        <taxon>Bacteria</taxon>
        <taxon>Pseudomonadati</taxon>
        <taxon>Pseudomonadota</taxon>
        <taxon>Gammaproteobacteria</taxon>
        <taxon>Chromatiales</taxon>
        <taxon>Chromatiaceae</taxon>
        <taxon>Thiocapsa</taxon>
    </lineage>
</organism>
<dbReference type="AlphaFoldDB" id="F9UEJ2"/>
<evidence type="ECO:0000256" key="1">
    <source>
        <dbReference type="SAM" id="MobiDB-lite"/>
    </source>
</evidence>
<sequence>MIALRKRPQGPNPDREGGVDRFSKPRRTGIEDISEAKRTMKTTHIAPDAV</sequence>
<dbReference type="Proteomes" id="UP000005459">
    <property type="component" value="Unassembled WGS sequence"/>
</dbReference>
<gene>
    <name evidence="2" type="ORF">ThimaDRAFT_3345</name>
</gene>
<keyword evidence="3" id="KW-1185">Reference proteome</keyword>
<accession>F9UEJ2</accession>
<protein>
    <submittedName>
        <fullName evidence="2">Uncharacterized protein</fullName>
    </submittedName>
</protein>